<dbReference type="InterPro" id="IPR002772">
    <property type="entry name" value="Glyco_hydro_3_C"/>
</dbReference>
<evidence type="ECO:0000313" key="9">
    <source>
        <dbReference type="Proteomes" id="UP000236584"/>
    </source>
</evidence>
<dbReference type="SUPFAM" id="SSF51445">
    <property type="entry name" value="(Trans)glycosidases"/>
    <property type="match status" value="1"/>
</dbReference>
<comment type="similarity">
    <text evidence="2">Belongs to the glycosyl hydrolase 3 family.</text>
</comment>
<feature type="domain" description="Fibronectin type III-like" evidence="7">
    <location>
        <begin position="654"/>
        <end position="723"/>
    </location>
</feature>
<keyword evidence="9" id="KW-1185">Reference proteome</keyword>
<evidence type="ECO:0000256" key="4">
    <source>
        <dbReference type="ARBA" id="ARBA00022729"/>
    </source>
</evidence>
<dbReference type="InterPro" id="IPR017853">
    <property type="entry name" value="GH"/>
</dbReference>
<evidence type="ECO:0000256" key="1">
    <source>
        <dbReference type="ARBA" id="ARBA00000448"/>
    </source>
</evidence>
<keyword evidence="4" id="KW-0732">Signal</keyword>
<dbReference type="InterPro" id="IPR036962">
    <property type="entry name" value="Glyco_hydro_3_N_sf"/>
</dbReference>
<dbReference type="EC" id="3.2.1.21" evidence="3"/>
<dbReference type="GO" id="GO:0008422">
    <property type="term" value="F:beta-glucosidase activity"/>
    <property type="evidence" value="ECO:0007669"/>
    <property type="project" value="UniProtKB-EC"/>
</dbReference>
<dbReference type="InterPro" id="IPR026891">
    <property type="entry name" value="Fn3-like"/>
</dbReference>
<evidence type="ECO:0000256" key="6">
    <source>
        <dbReference type="ARBA" id="ARBA00023295"/>
    </source>
</evidence>
<dbReference type="InterPro" id="IPR036881">
    <property type="entry name" value="Glyco_hydro_3_C_sf"/>
</dbReference>
<dbReference type="RefSeq" id="WP_103423942.1">
    <property type="nucleotide sequence ID" value="NZ_CP026309.1"/>
</dbReference>
<proteinExistence type="inferred from homology"/>
<dbReference type="AlphaFoldDB" id="A0A2I8VEY6"/>
<evidence type="ECO:0000256" key="2">
    <source>
        <dbReference type="ARBA" id="ARBA00005336"/>
    </source>
</evidence>
<dbReference type="Proteomes" id="UP000236584">
    <property type="component" value="Chromosome"/>
</dbReference>
<dbReference type="PRINTS" id="PR00133">
    <property type="entry name" value="GLHYDRLASE3"/>
</dbReference>
<dbReference type="EMBL" id="CP026309">
    <property type="protein sequence ID" value="AUV80434.1"/>
    <property type="molecule type" value="Genomic_DNA"/>
</dbReference>
<evidence type="ECO:0000313" key="8">
    <source>
        <dbReference type="EMBL" id="AUV80434.1"/>
    </source>
</evidence>
<keyword evidence="6" id="KW-0326">Glycosidase</keyword>
<dbReference type="PANTHER" id="PTHR30620:SF16">
    <property type="entry name" value="LYSOSOMAL BETA GLUCOSIDASE"/>
    <property type="match status" value="1"/>
</dbReference>
<sequence>MAADYPRDDDGRVDVDALLDSLTLAEKAGQCAGIYVGELDEPLSVDDVEGLVDSHHLGSATPFGWAGSPHVAPHDVVAVANRLQRHAVEETRSGIPLLIPVDAVHGHAYVDHTTIFPQNLALAASFSPDLAEHVGRVTAREARATGVTTNYGPTCDVVRDPRWGRTFETFGESPCLVGAMAAAKGRGLQGDSLDSTDSVAATAKHFPAYGGPLRGEDASPVEVSPSTFHRVFVSPFVDVLDAGVRSVMPCYNSIDGEPAHGSTRYLRDLLREELGFDGVVASDWNGVEMLHADHRTAETSQEAVGDALSAGVDIGSVNGTRHAEAIVELVEEGTLDEAVLDEAVRRVLALKRDLGLFEDPFVDPDRLDSVLRRADHTDLAAEVARKGVSLLENDGVLPLLGDEDVLVTGPNADDLTAQVGGWSVLDPSEGATLREAVEDACDGDVAYEPGVTHDGERDIDAAVDAARDADVAVVALGEGWYLHEFGPSEMSGTTTGEFPSRHHFELPEPQRTLAEAIHETGTPTVLVLSAGRPLPIPWASDLSATLFTPPSGTEGGRALADVLFGAEPGGALPVSFARSAAHLPVHHDYVRHPRPIGEDEHPPSYDPLYPFGHGLSYADFALDDPSLSETTVAAGDPVTVSVTVENTAAREGTQVVQAYLHDEYASRAKPVRELCAFERVELDGGESTRVELTVDPAAMGVVDSGGERTVEPGAFTLTVGRSATDGEAVQVEFSVE</sequence>
<dbReference type="InterPro" id="IPR013783">
    <property type="entry name" value="Ig-like_fold"/>
</dbReference>
<evidence type="ECO:0000256" key="5">
    <source>
        <dbReference type="ARBA" id="ARBA00022801"/>
    </source>
</evidence>
<dbReference type="InterPro" id="IPR001764">
    <property type="entry name" value="Glyco_hydro_3_N"/>
</dbReference>
<dbReference type="GeneID" id="35590652"/>
<dbReference type="Gene3D" id="2.60.40.10">
    <property type="entry name" value="Immunoglobulins"/>
    <property type="match status" value="1"/>
</dbReference>
<accession>A0A2I8VEY6</accession>
<dbReference type="GO" id="GO:0009251">
    <property type="term" value="P:glucan catabolic process"/>
    <property type="evidence" value="ECO:0007669"/>
    <property type="project" value="TreeGrafter"/>
</dbReference>
<dbReference type="Pfam" id="PF01915">
    <property type="entry name" value="Glyco_hydro_3_C"/>
    <property type="match status" value="1"/>
</dbReference>
<evidence type="ECO:0000256" key="3">
    <source>
        <dbReference type="ARBA" id="ARBA00012744"/>
    </source>
</evidence>
<comment type="catalytic activity">
    <reaction evidence="1">
        <text>Hydrolysis of terminal, non-reducing beta-D-glucosyl residues with release of beta-D-glucose.</text>
        <dbReference type="EC" id="3.2.1.21"/>
    </reaction>
</comment>
<dbReference type="Gene3D" id="3.40.50.1700">
    <property type="entry name" value="Glycoside hydrolase family 3 C-terminal domain"/>
    <property type="match status" value="1"/>
</dbReference>
<reference evidence="8 9" key="1">
    <citation type="submission" date="2018-01" db="EMBL/GenBank/DDBJ databases">
        <title>Complete genome sequence of Salinigranum rubrum GX10T, an extremely halophilic archaeon isolated from a marine solar saltern.</title>
        <authorList>
            <person name="Han S."/>
        </authorList>
    </citation>
    <scope>NUCLEOTIDE SEQUENCE [LARGE SCALE GENOMIC DNA]</scope>
    <source>
        <strain evidence="8 9">GX10</strain>
    </source>
</reference>
<protein>
    <recommendedName>
        <fullName evidence="3">beta-glucosidase</fullName>
        <ecNumber evidence="3">3.2.1.21</ecNumber>
    </recommendedName>
</protein>
<dbReference type="InterPro" id="IPR051915">
    <property type="entry name" value="Cellulose_Degrad_GH3"/>
</dbReference>
<dbReference type="PANTHER" id="PTHR30620">
    <property type="entry name" value="PERIPLASMIC BETA-GLUCOSIDASE-RELATED"/>
    <property type="match status" value="1"/>
</dbReference>
<dbReference type="Pfam" id="PF00933">
    <property type="entry name" value="Glyco_hydro_3"/>
    <property type="match status" value="1"/>
</dbReference>
<dbReference type="KEGG" id="srub:C2R22_01145"/>
<organism evidence="8 9">
    <name type="scientific">Salinigranum rubrum</name>
    <dbReference type="NCBI Taxonomy" id="755307"/>
    <lineage>
        <taxon>Archaea</taxon>
        <taxon>Methanobacteriati</taxon>
        <taxon>Methanobacteriota</taxon>
        <taxon>Stenosarchaea group</taxon>
        <taxon>Halobacteria</taxon>
        <taxon>Halobacteriales</taxon>
        <taxon>Haloferacaceae</taxon>
        <taxon>Salinigranum</taxon>
    </lineage>
</organism>
<dbReference type="SUPFAM" id="SSF52279">
    <property type="entry name" value="Beta-D-glucan exohydrolase, C-terminal domain"/>
    <property type="match status" value="1"/>
</dbReference>
<gene>
    <name evidence="8" type="ORF">C2R22_01145</name>
</gene>
<dbReference type="OrthoDB" id="30657at2157"/>
<dbReference type="Gene3D" id="3.20.20.300">
    <property type="entry name" value="Glycoside hydrolase, family 3, N-terminal domain"/>
    <property type="match status" value="1"/>
</dbReference>
<keyword evidence="5 8" id="KW-0378">Hydrolase</keyword>
<evidence type="ECO:0000259" key="7">
    <source>
        <dbReference type="SMART" id="SM01217"/>
    </source>
</evidence>
<dbReference type="Pfam" id="PF14310">
    <property type="entry name" value="Fn3-like"/>
    <property type="match status" value="1"/>
</dbReference>
<name>A0A2I8VEY6_9EURY</name>
<dbReference type="SMART" id="SM01217">
    <property type="entry name" value="Fn3_like"/>
    <property type="match status" value="1"/>
</dbReference>